<evidence type="ECO:0000256" key="1">
    <source>
        <dbReference type="SAM" id="MobiDB-lite"/>
    </source>
</evidence>
<name>A0AAW6RNM9_9BURK</name>
<accession>A0AAW6RNM9</accession>
<gene>
    <name evidence="2" type="ORF">QB898_09790</name>
</gene>
<keyword evidence="3" id="KW-1185">Reference proteome</keyword>
<dbReference type="EMBL" id="JARVII010000020">
    <property type="protein sequence ID" value="MDG9699996.1"/>
    <property type="molecule type" value="Genomic_DNA"/>
</dbReference>
<evidence type="ECO:0000313" key="3">
    <source>
        <dbReference type="Proteomes" id="UP001237156"/>
    </source>
</evidence>
<comment type="caution">
    <text evidence="2">The sequence shown here is derived from an EMBL/GenBank/DDBJ whole genome shotgun (WGS) entry which is preliminary data.</text>
</comment>
<feature type="compositionally biased region" description="Polar residues" evidence="1">
    <location>
        <begin position="78"/>
        <end position="88"/>
    </location>
</feature>
<sequence>MADKGYARSAVKSWLQITKAACKCYFRLGRNGLRTHSNPAFHPSMPHQISWPCPPFSHMNSSATYSFSNSEYTASGAPFSQNLKNAQGESGWRKTQPVAKQAEAPI</sequence>
<organism evidence="2 3">
    <name type="scientific">Ottowia cancrivicina</name>
    <dbReference type="NCBI Taxonomy" id="3040346"/>
    <lineage>
        <taxon>Bacteria</taxon>
        <taxon>Pseudomonadati</taxon>
        <taxon>Pseudomonadota</taxon>
        <taxon>Betaproteobacteria</taxon>
        <taxon>Burkholderiales</taxon>
        <taxon>Comamonadaceae</taxon>
        <taxon>Ottowia</taxon>
    </lineage>
</organism>
<dbReference type="Proteomes" id="UP001237156">
    <property type="component" value="Unassembled WGS sequence"/>
</dbReference>
<feature type="region of interest" description="Disordered" evidence="1">
    <location>
        <begin position="78"/>
        <end position="106"/>
    </location>
</feature>
<evidence type="ECO:0000313" key="2">
    <source>
        <dbReference type="EMBL" id="MDG9699996.1"/>
    </source>
</evidence>
<protein>
    <submittedName>
        <fullName evidence="2">Uncharacterized protein</fullName>
    </submittedName>
</protein>
<dbReference type="AlphaFoldDB" id="A0AAW6RNM9"/>
<reference evidence="2 3" key="1">
    <citation type="submission" date="2023-04" db="EMBL/GenBank/DDBJ databases">
        <title>Ottowia paracancer sp. nov., isolated from human stomach.</title>
        <authorList>
            <person name="Song Y."/>
        </authorList>
    </citation>
    <scope>NUCLEOTIDE SEQUENCE [LARGE SCALE GENOMIC DNA]</scope>
    <source>
        <strain evidence="2 3">10c7w1</strain>
    </source>
</reference>
<proteinExistence type="predicted"/>